<name>A0ACB6ZPS9_THEGA</name>
<accession>A0ACB6ZPS9</accession>
<keyword evidence="2" id="KW-1185">Reference proteome</keyword>
<organism evidence="1 2">
    <name type="scientific">Thelephora ganbajun</name>
    <name type="common">Ganba fungus</name>
    <dbReference type="NCBI Taxonomy" id="370292"/>
    <lineage>
        <taxon>Eukaryota</taxon>
        <taxon>Fungi</taxon>
        <taxon>Dikarya</taxon>
        <taxon>Basidiomycota</taxon>
        <taxon>Agaricomycotina</taxon>
        <taxon>Agaricomycetes</taxon>
        <taxon>Thelephorales</taxon>
        <taxon>Thelephoraceae</taxon>
        <taxon>Thelephora</taxon>
    </lineage>
</organism>
<protein>
    <submittedName>
        <fullName evidence="1">Uncharacterized protein</fullName>
    </submittedName>
</protein>
<gene>
    <name evidence="1" type="ORF">BDM02DRAFT_3110454</name>
</gene>
<reference evidence="1" key="2">
    <citation type="journal article" date="2020" name="Nat. Commun.">
        <title>Large-scale genome sequencing of mycorrhizal fungi provides insights into the early evolution of symbiotic traits.</title>
        <authorList>
            <person name="Miyauchi S."/>
            <person name="Kiss E."/>
            <person name="Kuo A."/>
            <person name="Drula E."/>
            <person name="Kohler A."/>
            <person name="Sanchez-Garcia M."/>
            <person name="Morin E."/>
            <person name="Andreopoulos B."/>
            <person name="Barry K.W."/>
            <person name="Bonito G."/>
            <person name="Buee M."/>
            <person name="Carver A."/>
            <person name="Chen C."/>
            <person name="Cichocki N."/>
            <person name="Clum A."/>
            <person name="Culley D."/>
            <person name="Crous P.W."/>
            <person name="Fauchery L."/>
            <person name="Girlanda M."/>
            <person name="Hayes R.D."/>
            <person name="Keri Z."/>
            <person name="LaButti K."/>
            <person name="Lipzen A."/>
            <person name="Lombard V."/>
            <person name="Magnuson J."/>
            <person name="Maillard F."/>
            <person name="Murat C."/>
            <person name="Nolan M."/>
            <person name="Ohm R.A."/>
            <person name="Pangilinan J."/>
            <person name="Pereira M.F."/>
            <person name="Perotto S."/>
            <person name="Peter M."/>
            <person name="Pfister S."/>
            <person name="Riley R."/>
            <person name="Sitrit Y."/>
            <person name="Stielow J.B."/>
            <person name="Szollosi G."/>
            <person name="Zifcakova L."/>
            <person name="Stursova M."/>
            <person name="Spatafora J.W."/>
            <person name="Tedersoo L."/>
            <person name="Vaario L.M."/>
            <person name="Yamada A."/>
            <person name="Yan M."/>
            <person name="Wang P."/>
            <person name="Xu J."/>
            <person name="Bruns T."/>
            <person name="Baldrian P."/>
            <person name="Vilgalys R."/>
            <person name="Dunand C."/>
            <person name="Henrissat B."/>
            <person name="Grigoriev I.V."/>
            <person name="Hibbett D."/>
            <person name="Nagy L.G."/>
            <person name="Martin F.M."/>
        </authorList>
    </citation>
    <scope>NUCLEOTIDE SEQUENCE</scope>
    <source>
        <strain evidence="1">P2</strain>
    </source>
</reference>
<comment type="caution">
    <text evidence="1">The sequence shown here is derived from an EMBL/GenBank/DDBJ whole genome shotgun (WGS) entry which is preliminary data.</text>
</comment>
<reference evidence="1" key="1">
    <citation type="submission" date="2019-10" db="EMBL/GenBank/DDBJ databases">
        <authorList>
            <consortium name="DOE Joint Genome Institute"/>
            <person name="Kuo A."/>
            <person name="Miyauchi S."/>
            <person name="Kiss E."/>
            <person name="Drula E."/>
            <person name="Kohler A."/>
            <person name="Sanchez-Garcia M."/>
            <person name="Andreopoulos B."/>
            <person name="Barry K.W."/>
            <person name="Bonito G."/>
            <person name="Buee M."/>
            <person name="Carver A."/>
            <person name="Chen C."/>
            <person name="Cichocki N."/>
            <person name="Clum A."/>
            <person name="Culley D."/>
            <person name="Crous P.W."/>
            <person name="Fauchery L."/>
            <person name="Girlanda M."/>
            <person name="Hayes R."/>
            <person name="Keri Z."/>
            <person name="Labutti K."/>
            <person name="Lipzen A."/>
            <person name="Lombard V."/>
            <person name="Magnuson J."/>
            <person name="Maillard F."/>
            <person name="Morin E."/>
            <person name="Murat C."/>
            <person name="Nolan M."/>
            <person name="Ohm R."/>
            <person name="Pangilinan J."/>
            <person name="Pereira M."/>
            <person name="Perotto S."/>
            <person name="Peter M."/>
            <person name="Riley R."/>
            <person name="Sitrit Y."/>
            <person name="Stielow B."/>
            <person name="Szollosi G."/>
            <person name="Zifcakova L."/>
            <person name="Stursova M."/>
            <person name="Spatafora J.W."/>
            <person name="Tedersoo L."/>
            <person name="Vaario L.-M."/>
            <person name="Yamada A."/>
            <person name="Yan M."/>
            <person name="Wang P."/>
            <person name="Xu J."/>
            <person name="Bruns T."/>
            <person name="Baldrian P."/>
            <person name="Vilgalys R."/>
            <person name="Henrissat B."/>
            <person name="Grigoriev I.V."/>
            <person name="Hibbett D."/>
            <person name="Nagy L.G."/>
            <person name="Martin F.M."/>
        </authorList>
    </citation>
    <scope>NUCLEOTIDE SEQUENCE</scope>
    <source>
        <strain evidence="1">P2</strain>
    </source>
</reference>
<evidence type="ECO:0000313" key="2">
    <source>
        <dbReference type="Proteomes" id="UP000886501"/>
    </source>
</evidence>
<proteinExistence type="predicted"/>
<sequence length="109" mass="12365">MKAVVCTSALLNQNHWCTFATSSACHIYASCITASCICCHHFGLANGWTVFWFITFAVICAYALFVAHPKSHSLVTLHLFLYCTVRFMLLKMSHQHSTSCTIRRLIYKL</sequence>
<evidence type="ECO:0000313" key="1">
    <source>
        <dbReference type="EMBL" id="KAF9651420.1"/>
    </source>
</evidence>
<dbReference type="EMBL" id="MU117975">
    <property type="protein sequence ID" value="KAF9651420.1"/>
    <property type="molecule type" value="Genomic_DNA"/>
</dbReference>
<dbReference type="Proteomes" id="UP000886501">
    <property type="component" value="Unassembled WGS sequence"/>
</dbReference>